<evidence type="ECO:0000256" key="6">
    <source>
        <dbReference type="ARBA" id="ARBA00047597"/>
    </source>
</evidence>
<sequence length="229" mass="26723">MGRDNILTFAVLCIFHVWTLGVDSKMVHLHQPGLNSSIPLDMVPDSVDDMYNGCTEQMYNKVQKEYLVHENKEPFKNAWKWAERCYNVGNKLSHNHIKAICAYTTGHPSIHSEFNQAVRTNRYEYTTSFQFHSLHFLLTDAIRLLKKKQSCHITYRRTKRKFVGKVNKTIRFGYFASSSLNKDNSEFGDKSCFEIETLFNVTEVLKKEDDPTLWCDVVKQTTEHQNSQE</sequence>
<keyword evidence="7" id="KW-0732">Signal</keyword>
<dbReference type="PANTHER" id="PTHR10339:SF27">
    <property type="entry name" value="NAD(P)(+)--ARGININE ADP-RIBOSYLTRANSFERASE"/>
    <property type="match status" value="1"/>
</dbReference>
<evidence type="ECO:0000313" key="8">
    <source>
        <dbReference type="Ensembl" id="ENSOKIP00005049412.1"/>
    </source>
</evidence>
<dbReference type="Ensembl" id="ENSOKIT00005052086.1">
    <property type="protein sequence ID" value="ENSOKIP00005049412.1"/>
    <property type="gene ID" value="ENSOKIG00005020718.1"/>
</dbReference>
<keyword evidence="2 7" id="KW-0328">Glycosyltransferase</keyword>
<comment type="similarity">
    <text evidence="1 7">Belongs to the Arg-specific ADP-ribosyltransferase family.</text>
</comment>
<dbReference type="Pfam" id="PF01129">
    <property type="entry name" value="ART"/>
    <property type="match status" value="1"/>
</dbReference>
<name>A0A8C7H247_ONCKI</name>
<dbReference type="GO" id="GO:0016779">
    <property type="term" value="F:nucleotidyltransferase activity"/>
    <property type="evidence" value="ECO:0007669"/>
    <property type="project" value="UniProtKB-KW"/>
</dbReference>
<dbReference type="InterPro" id="IPR050999">
    <property type="entry name" value="ADP-ribosyltransferase_ARG"/>
</dbReference>
<accession>A0A8C7H247</accession>
<dbReference type="PANTHER" id="PTHR10339">
    <property type="entry name" value="ADP-RIBOSYLTRANSFERASE"/>
    <property type="match status" value="1"/>
</dbReference>
<dbReference type="SUPFAM" id="SSF56399">
    <property type="entry name" value="ADP-ribosylation"/>
    <property type="match status" value="1"/>
</dbReference>
<dbReference type="PRINTS" id="PR00970">
    <property type="entry name" value="RIBTRNSFRASE"/>
</dbReference>
<reference evidence="8" key="2">
    <citation type="submission" date="2025-09" db="UniProtKB">
        <authorList>
            <consortium name="Ensembl"/>
        </authorList>
    </citation>
    <scope>IDENTIFICATION</scope>
</reference>
<evidence type="ECO:0000256" key="5">
    <source>
        <dbReference type="ARBA" id="ARBA00022857"/>
    </source>
</evidence>
<evidence type="ECO:0000313" key="9">
    <source>
        <dbReference type="Proteomes" id="UP000694557"/>
    </source>
</evidence>
<protein>
    <recommendedName>
        <fullName evidence="7">NAD(P)(+)--arginine ADP-ribosyltransferase</fullName>
        <ecNumber evidence="7">2.4.2.31</ecNumber>
    </recommendedName>
    <alternativeName>
        <fullName evidence="7">Mono(ADP-ribosyl)transferase</fullName>
    </alternativeName>
</protein>
<organism evidence="8 9">
    <name type="scientific">Oncorhynchus kisutch</name>
    <name type="common">Coho salmon</name>
    <name type="synonym">Salmo kisutch</name>
    <dbReference type="NCBI Taxonomy" id="8019"/>
    <lineage>
        <taxon>Eukaryota</taxon>
        <taxon>Metazoa</taxon>
        <taxon>Chordata</taxon>
        <taxon>Craniata</taxon>
        <taxon>Vertebrata</taxon>
        <taxon>Euteleostomi</taxon>
        <taxon>Actinopterygii</taxon>
        <taxon>Neopterygii</taxon>
        <taxon>Teleostei</taxon>
        <taxon>Protacanthopterygii</taxon>
        <taxon>Salmoniformes</taxon>
        <taxon>Salmonidae</taxon>
        <taxon>Salmoninae</taxon>
        <taxon>Oncorhynchus</taxon>
    </lineage>
</organism>
<proteinExistence type="inferred from homology"/>
<evidence type="ECO:0000256" key="3">
    <source>
        <dbReference type="ARBA" id="ARBA00022679"/>
    </source>
</evidence>
<keyword evidence="7" id="KW-0520">NAD</keyword>
<evidence type="ECO:0000256" key="7">
    <source>
        <dbReference type="RuleBase" id="RU361228"/>
    </source>
</evidence>
<dbReference type="PROSITE" id="PS51996">
    <property type="entry name" value="TR_MART"/>
    <property type="match status" value="1"/>
</dbReference>
<evidence type="ECO:0000256" key="2">
    <source>
        <dbReference type="ARBA" id="ARBA00022676"/>
    </source>
</evidence>
<dbReference type="EC" id="2.4.2.31" evidence="7"/>
<keyword evidence="5 7" id="KW-0521">NADP</keyword>
<evidence type="ECO:0000256" key="1">
    <source>
        <dbReference type="ARBA" id="ARBA00009558"/>
    </source>
</evidence>
<comment type="catalytic activity">
    <reaction evidence="6 7">
        <text>L-arginyl-[protein] + NAD(+) = N(omega)-(ADP-D-ribosyl)-L-arginyl-[protein] + nicotinamide + H(+)</text>
        <dbReference type="Rhea" id="RHEA:19149"/>
        <dbReference type="Rhea" id="RHEA-COMP:10532"/>
        <dbReference type="Rhea" id="RHEA-COMP:15087"/>
        <dbReference type="ChEBI" id="CHEBI:15378"/>
        <dbReference type="ChEBI" id="CHEBI:17154"/>
        <dbReference type="ChEBI" id="CHEBI:29965"/>
        <dbReference type="ChEBI" id="CHEBI:57540"/>
        <dbReference type="ChEBI" id="CHEBI:142554"/>
        <dbReference type="EC" id="2.4.2.31"/>
    </reaction>
</comment>
<keyword evidence="9" id="KW-1185">Reference proteome</keyword>
<dbReference type="GeneTree" id="ENSGT01030000234601"/>
<keyword evidence="4" id="KW-0548">Nucleotidyltransferase</keyword>
<dbReference type="AlphaFoldDB" id="A0A8C7H247"/>
<reference evidence="8" key="1">
    <citation type="submission" date="2025-08" db="UniProtKB">
        <authorList>
            <consortium name="Ensembl"/>
        </authorList>
    </citation>
    <scope>IDENTIFICATION</scope>
</reference>
<keyword evidence="3 7" id="KW-0808">Transferase</keyword>
<dbReference type="InterPro" id="IPR000768">
    <property type="entry name" value="ART"/>
</dbReference>
<dbReference type="GO" id="GO:0003950">
    <property type="term" value="F:NAD+ poly-ADP-ribosyltransferase activity"/>
    <property type="evidence" value="ECO:0007669"/>
    <property type="project" value="TreeGrafter"/>
</dbReference>
<evidence type="ECO:0000256" key="4">
    <source>
        <dbReference type="ARBA" id="ARBA00022695"/>
    </source>
</evidence>
<dbReference type="Proteomes" id="UP000694557">
    <property type="component" value="Unassembled WGS sequence"/>
</dbReference>
<dbReference type="Gene3D" id="3.90.176.10">
    <property type="entry name" value="Toxin ADP-ribosyltransferase, Chain A, domain 1"/>
    <property type="match status" value="1"/>
</dbReference>
<dbReference type="GO" id="GO:0106274">
    <property type="term" value="F:NAD+-protein-arginine ADP-ribosyltransferase activity"/>
    <property type="evidence" value="ECO:0007669"/>
    <property type="project" value="UniProtKB-EC"/>
</dbReference>
<feature type="signal peptide" evidence="7">
    <location>
        <begin position="1"/>
        <end position="24"/>
    </location>
</feature>
<feature type="chain" id="PRO_5034520863" description="NAD(P)(+)--arginine ADP-ribosyltransferase" evidence="7">
    <location>
        <begin position="25"/>
        <end position="229"/>
    </location>
</feature>